<dbReference type="AlphaFoldDB" id="A0A9W9CR34"/>
<keyword evidence="2" id="KW-0472">Membrane</keyword>
<evidence type="ECO:0000313" key="3">
    <source>
        <dbReference type="EMBL" id="KAJ4377526.1"/>
    </source>
</evidence>
<name>A0A9W9CR34_9PLEO</name>
<feature type="transmembrane region" description="Helical" evidence="2">
    <location>
        <begin position="281"/>
        <end position="302"/>
    </location>
</feature>
<evidence type="ECO:0000256" key="1">
    <source>
        <dbReference type="SAM" id="MobiDB-lite"/>
    </source>
</evidence>
<keyword evidence="2" id="KW-1133">Transmembrane helix</keyword>
<organism evidence="3 4">
    <name type="scientific">Neocucurbitaria cava</name>
    <dbReference type="NCBI Taxonomy" id="798079"/>
    <lineage>
        <taxon>Eukaryota</taxon>
        <taxon>Fungi</taxon>
        <taxon>Dikarya</taxon>
        <taxon>Ascomycota</taxon>
        <taxon>Pezizomycotina</taxon>
        <taxon>Dothideomycetes</taxon>
        <taxon>Pleosporomycetidae</taxon>
        <taxon>Pleosporales</taxon>
        <taxon>Pleosporineae</taxon>
        <taxon>Cucurbitariaceae</taxon>
        <taxon>Neocucurbitaria</taxon>
    </lineage>
</organism>
<accession>A0A9W9CR34</accession>
<evidence type="ECO:0000313" key="4">
    <source>
        <dbReference type="Proteomes" id="UP001140560"/>
    </source>
</evidence>
<gene>
    <name evidence="3" type="ORF">N0V83_000351</name>
</gene>
<feature type="compositionally biased region" description="Basic and acidic residues" evidence="1">
    <location>
        <begin position="424"/>
        <end position="437"/>
    </location>
</feature>
<keyword evidence="4" id="KW-1185">Reference proteome</keyword>
<sequence length="467" mass="51554">MSNNTFTYGTLPSFTFPDPGPPLPPSSNAYITLNPPGYPKPDLQWYLLFAISNATMHPRSGFGSTYASIRTHDTIEPRWSEPAHDYVTNGSLILYCAVCKYPDSYEARSNDEVWRACDYYDSDEARLNADIMQQTEYDIGPNGGEDVTIEIGKPVIPVSSSLYADVARRGTNRTMACMAALRLNENLNPERSENSMVMSQLFLVQDTPHGDESNWFTDEDYLPHLYNSTWPGGIADETRKGLGKATPSSTRESATATATCGAMRSGDDCGGWANWDSGKKVGVILGALSGVGVLLLCYLFYWRAERYQSSGRGSGGQRRRPRPMLLSEYRAQQRREREEQEARGRTSYYDGVARLEREAAAGRADAGAGRRSGDDAGGESDKPPPAYNEVVSAQEGMLASYAIRRDERNGNADAPSSSPPPLAAEHERSQATEEDIARPTTPLPSYHPSSDQLMDRSRREYRSSIDP</sequence>
<dbReference type="Proteomes" id="UP001140560">
    <property type="component" value="Unassembled WGS sequence"/>
</dbReference>
<comment type="caution">
    <text evidence="3">The sequence shown here is derived from an EMBL/GenBank/DDBJ whole genome shotgun (WGS) entry which is preliminary data.</text>
</comment>
<keyword evidence="2" id="KW-0812">Transmembrane</keyword>
<feature type="compositionally biased region" description="Basic and acidic residues" evidence="1">
    <location>
        <begin position="453"/>
        <end position="467"/>
    </location>
</feature>
<feature type="compositionally biased region" description="Basic and acidic residues" evidence="1">
    <location>
        <begin position="331"/>
        <end position="344"/>
    </location>
</feature>
<evidence type="ECO:0000256" key="2">
    <source>
        <dbReference type="SAM" id="Phobius"/>
    </source>
</evidence>
<feature type="compositionally biased region" description="Basic and acidic residues" evidence="1">
    <location>
        <begin position="371"/>
        <end position="382"/>
    </location>
</feature>
<dbReference type="EMBL" id="JAPEUY010000001">
    <property type="protein sequence ID" value="KAJ4377526.1"/>
    <property type="molecule type" value="Genomic_DNA"/>
</dbReference>
<feature type="region of interest" description="Disordered" evidence="1">
    <location>
        <begin position="309"/>
        <end position="467"/>
    </location>
</feature>
<protein>
    <submittedName>
        <fullName evidence="3">Uncharacterized protein</fullName>
    </submittedName>
</protein>
<proteinExistence type="predicted"/>
<reference evidence="3" key="1">
    <citation type="submission" date="2022-10" db="EMBL/GenBank/DDBJ databases">
        <title>Tapping the CABI collections for fungal endophytes: first genome assemblies for Collariella, Neodidymelliopsis, Ascochyta clinopodiicola, Didymella pomorum, Didymosphaeria variabile, Neocosmospora piperis and Neocucurbitaria cava.</title>
        <authorList>
            <person name="Hill R."/>
        </authorList>
    </citation>
    <scope>NUCLEOTIDE SEQUENCE</scope>
    <source>
        <strain evidence="3">IMI 356814</strain>
    </source>
</reference>